<dbReference type="AlphaFoldDB" id="A0A1C7DPD4"/>
<evidence type="ECO:0000256" key="10">
    <source>
        <dbReference type="ARBA" id="ARBA00063934"/>
    </source>
</evidence>
<keyword evidence="4" id="KW-0547">Nucleotide-binding</keyword>
<dbReference type="InterPro" id="IPR003439">
    <property type="entry name" value="ABC_transporter-like_ATP-bd"/>
</dbReference>
<dbReference type="PANTHER" id="PTHR42781">
    <property type="entry name" value="SPERMIDINE/PUTRESCINE IMPORT ATP-BINDING PROTEIN POTA"/>
    <property type="match status" value="1"/>
</dbReference>
<dbReference type="GO" id="GO:0015418">
    <property type="term" value="F:ABC-type quaternary ammonium compound transporting activity"/>
    <property type="evidence" value="ECO:0007669"/>
    <property type="project" value="UniProtKB-EC"/>
</dbReference>
<evidence type="ECO:0000313" key="15">
    <source>
        <dbReference type="Proteomes" id="UP000092687"/>
    </source>
</evidence>
<dbReference type="InterPro" id="IPR003593">
    <property type="entry name" value="AAA+_ATPase"/>
</dbReference>
<dbReference type="GO" id="GO:0016887">
    <property type="term" value="F:ATP hydrolysis activity"/>
    <property type="evidence" value="ECO:0007669"/>
    <property type="project" value="InterPro"/>
</dbReference>
<dbReference type="SMART" id="SM00382">
    <property type="entry name" value="AAA"/>
    <property type="match status" value="1"/>
</dbReference>
<dbReference type="SUPFAM" id="SSF50331">
    <property type="entry name" value="MOP-like"/>
    <property type="match status" value="1"/>
</dbReference>
<dbReference type="GO" id="GO:0005524">
    <property type="term" value="F:ATP binding"/>
    <property type="evidence" value="ECO:0007669"/>
    <property type="project" value="UniProtKB-KW"/>
</dbReference>
<evidence type="ECO:0000256" key="3">
    <source>
        <dbReference type="ARBA" id="ARBA00022496"/>
    </source>
</evidence>
<dbReference type="GO" id="GO:0016020">
    <property type="term" value="C:membrane"/>
    <property type="evidence" value="ECO:0007669"/>
    <property type="project" value="InterPro"/>
</dbReference>
<dbReference type="Proteomes" id="UP000092687">
    <property type="component" value="Chromosome"/>
</dbReference>
<keyword evidence="15" id="KW-1185">Reference proteome</keyword>
<gene>
    <name evidence="14" type="ORF">BBI08_04160</name>
</gene>
<evidence type="ECO:0000256" key="7">
    <source>
        <dbReference type="ARBA" id="ARBA00023065"/>
    </source>
</evidence>
<evidence type="ECO:0000259" key="13">
    <source>
        <dbReference type="PROSITE" id="PS50893"/>
    </source>
</evidence>
<dbReference type="EMBL" id="CP016537">
    <property type="protein sequence ID" value="ANU13083.1"/>
    <property type="molecule type" value="Genomic_DNA"/>
</dbReference>
<dbReference type="Pfam" id="PF00005">
    <property type="entry name" value="ABC_tran"/>
    <property type="match status" value="1"/>
</dbReference>
<dbReference type="PROSITE" id="PS00211">
    <property type="entry name" value="ABC_TRANSPORTER_1"/>
    <property type="match status" value="1"/>
</dbReference>
<dbReference type="PANTHER" id="PTHR42781:SF4">
    <property type="entry name" value="SPERMIDINE_PUTRESCINE IMPORT ATP-BINDING PROTEIN POTA"/>
    <property type="match status" value="1"/>
</dbReference>
<dbReference type="OrthoDB" id="9802264at2"/>
<comment type="subunit">
    <text evidence="10">The complex is composed of two ATP-binding proteins (OpuCA), two transmembrane proteins (OpuCB and OpuCD) and a solute-binding protein (OpuCC).</text>
</comment>
<keyword evidence="6" id="KW-0408">Iron</keyword>
<dbReference type="PROSITE" id="PS50893">
    <property type="entry name" value="ABC_TRANSPORTER_2"/>
    <property type="match status" value="1"/>
</dbReference>
<evidence type="ECO:0000256" key="6">
    <source>
        <dbReference type="ARBA" id="ARBA00023004"/>
    </source>
</evidence>
<dbReference type="EC" id="7.6.2.9" evidence="11"/>
<sequence>MSDLRIINVEKHYKQPQQKDNPAFSLHPINLTIHEGEFFSLLGPSGCGKTSLLKLVAGLLPADNGEIWIGDQNFTQVPSEARNFAMVFQQSLLFPHMTVEDNVAFGLKMQKVDKKQRIAKARDMLEHVGLQGYGSRFPDRLSGGQQQRVALARALVANPRVLLMDEPFSALDPGLREEMRDLLSRIQLEFRVTVLFVTHDREEAFSLSDRIAVMSNGELLQVGSSKEIYEQPLTTKVASFLGLKNIIRGNVESGYFRSIDGSFEFLVDATTKNGLSCLIVRPEAMQLVTEGRPTLASSIQIQGTVEQIKFNHGFYSVKISVGECHLTCSLTSQQADILCVGQTISLQIEVKDLWVVNE</sequence>
<protein>
    <recommendedName>
        <fullName evidence="12">Carnitine transport ATP-binding protein OpuCA</fullName>
        <ecNumber evidence="11">7.6.2.9</ecNumber>
    </recommendedName>
</protein>
<dbReference type="InterPro" id="IPR008995">
    <property type="entry name" value="Mo/tungstate-bd_C_term_dom"/>
</dbReference>
<keyword evidence="8" id="KW-0472">Membrane</keyword>
<reference evidence="15" key="1">
    <citation type="submission" date="2016-07" db="EMBL/GenBank/DDBJ databases">
        <authorList>
            <person name="See-Too W.S."/>
        </authorList>
    </citation>
    <scope>NUCLEOTIDE SEQUENCE [LARGE SCALE GENOMIC DNA]</scope>
    <source>
        <strain evidence="15">DSM 24743</strain>
    </source>
</reference>
<dbReference type="KEGG" id="phc:BBI08_04160"/>
<keyword evidence="3" id="KW-0410">Iron transport</keyword>
<organism evidence="14 15">
    <name type="scientific">Planococcus halocryophilus</name>
    <dbReference type="NCBI Taxonomy" id="1215089"/>
    <lineage>
        <taxon>Bacteria</taxon>
        <taxon>Bacillati</taxon>
        <taxon>Bacillota</taxon>
        <taxon>Bacilli</taxon>
        <taxon>Bacillales</taxon>
        <taxon>Caryophanaceae</taxon>
        <taxon>Planococcus</taxon>
    </lineage>
</organism>
<dbReference type="InterPro" id="IPR027417">
    <property type="entry name" value="P-loop_NTPase"/>
</dbReference>
<evidence type="ECO:0000256" key="4">
    <source>
        <dbReference type="ARBA" id="ARBA00022741"/>
    </source>
</evidence>
<evidence type="ECO:0000256" key="12">
    <source>
        <dbReference type="ARBA" id="ARBA00070305"/>
    </source>
</evidence>
<proteinExistence type="predicted"/>
<evidence type="ECO:0000256" key="8">
    <source>
        <dbReference type="ARBA" id="ARBA00023136"/>
    </source>
</evidence>
<dbReference type="GO" id="GO:0015408">
    <property type="term" value="F:ABC-type ferric iron transporter activity"/>
    <property type="evidence" value="ECO:0007669"/>
    <property type="project" value="InterPro"/>
</dbReference>
<dbReference type="RefSeq" id="WP_065527975.1">
    <property type="nucleotide sequence ID" value="NZ_CP016537.2"/>
</dbReference>
<dbReference type="FunFam" id="3.40.50.300:FF:000425">
    <property type="entry name" value="Probable ABC transporter, ATP-binding subunit"/>
    <property type="match status" value="1"/>
</dbReference>
<evidence type="ECO:0000256" key="2">
    <source>
        <dbReference type="ARBA" id="ARBA00022475"/>
    </source>
</evidence>
<dbReference type="CDD" id="cd03259">
    <property type="entry name" value="ABC_Carb_Solutes_like"/>
    <property type="match status" value="1"/>
</dbReference>
<accession>A0A1C7DPD4</accession>
<reference evidence="15" key="2">
    <citation type="submission" date="2016-10" db="EMBL/GenBank/DDBJ databases">
        <authorList>
            <person name="See-Too W.S."/>
        </authorList>
    </citation>
    <scope>NUCLEOTIDE SEQUENCE [LARGE SCALE GENOMIC DNA]</scope>
    <source>
        <strain evidence="15">DSM 24743</strain>
    </source>
</reference>
<keyword evidence="5" id="KW-0067">ATP-binding</keyword>
<dbReference type="STRING" id="1215089.BBI08_04160"/>
<name>A0A1C7DPD4_9BACL</name>
<keyword evidence="7" id="KW-0406">Ion transport</keyword>
<evidence type="ECO:0000313" key="14">
    <source>
        <dbReference type="EMBL" id="ANU13083.1"/>
    </source>
</evidence>
<evidence type="ECO:0000256" key="11">
    <source>
        <dbReference type="ARBA" id="ARBA00066388"/>
    </source>
</evidence>
<dbReference type="Gene3D" id="3.40.50.300">
    <property type="entry name" value="P-loop containing nucleotide triphosphate hydrolases"/>
    <property type="match status" value="1"/>
</dbReference>
<evidence type="ECO:0000256" key="9">
    <source>
        <dbReference type="ARBA" id="ARBA00052482"/>
    </source>
</evidence>
<keyword evidence="1" id="KW-0813">Transport</keyword>
<dbReference type="SUPFAM" id="SSF52540">
    <property type="entry name" value="P-loop containing nucleoside triphosphate hydrolases"/>
    <property type="match status" value="1"/>
</dbReference>
<evidence type="ECO:0000256" key="5">
    <source>
        <dbReference type="ARBA" id="ARBA00022840"/>
    </source>
</evidence>
<dbReference type="InterPro" id="IPR015853">
    <property type="entry name" value="ABC_transpr_FbpC"/>
</dbReference>
<dbReference type="InterPro" id="IPR017871">
    <property type="entry name" value="ABC_transporter-like_CS"/>
</dbReference>
<dbReference type="InterPro" id="IPR050093">
    <property type="entry name" value="ABC_SmlMolc_Importer"/>
</dbReference>
<comment type="catalytic activity">
    <reaction evidence="9">
        <text>a quaternary ammonium(out) + ATP + H2O = a quaternary ammonium(in) + ADP + phosphate + H(+)</text>
        <dbReference type="Rhea" id="RHEA:11036"/>
        <dbReference type="ChEBI" id="CHEBI:15377"/>
        <dbReference type="ChEBI" id="CHEBI:15378"/>
        <dbReference type="ChEBI" id="CHEBI:30616"/>
        <dbReference type="ChEBI" id="CHEBI:35267"/>
        <dbReference type="ChEBI" id="CHEBI:43474"/>
        <dbReference type="ChEBI" id="CHEBI:456216"/>
        <dbReference type="EC" id="7.6.2.9"/>
    </reaction>
</comment>
<keyword evidence="2" id="KW-1003">Cell membrane</keyword>
<feature type="domain" description="ABC transporter" evidence="13">
    <location>
        <begin position="4"/>
        <end position="241"/>
    </location>
</feature>
<evidence type="ECO:0000256" key="1">
    <source>
        <dbReference type="ARBA" id="ARBA00022448"/>
    </source>
</evidence>